<dbReference type="InterPro" id="IPR027417">
    <property type="entry name" value="P-loop_NTPase"/>
</dbReference>
<dbReference type="PANTHER" id="PTHR43581">
    <property type="entry name" value="ATP/GTP PHOSPHATASE"/>
    <property type="match status" value="1"/>
</dbReference>
<dbReference type="AlphaFoldDB" id="A0A0B6ENX8"/>
<dbReference type="Gene3D" id="3.40.50.300">
    <property type="entry name" value="P-loop containing nucleotide triphosphate hydrolases"/>
    <property type="match status" value="2"/>
</dbReference>
<evidence type="ECO:0000313" key="3">
    <source>
        <dbReference type="Proteomes" id="UP000031890"/>
    </source>
</evidence>
<evidence type="ECO:0000313" key="2">
    <source>
        <dbReference type="EMBL" id="AJI78207.1"/>
    </source>
</evidence>
<gene>
    <name evidence="2" type="ORF">CSING_03285</name>
</gene>
<dbReference type="STRING" id="161899.CSING_03285"/>
<dbReference type="Proteomes" id="UP000031890">
    <property type="component" value="Chromosome"/>
</dbReference>
<accession>A0A0B6ENX8</accession>
<name>A0A0B6ENX8_9CORY</name>
<dbReference type="GO" id="GO:0016887">
    <property type="term" value="F:ATP hydrolysis activity"/>
    <property type="evidence" value="ECO:0007669"/>
    <property type="project" value="InterPro"/>
</dbReference>
<dbReference type="KEGG" id="csx:CSING_03285"/>
<dbReference type="EMBL" id="CP010827">
    <property type="protein sequence ID" value="AJI78207.1"/>
    <property type="molecule type" value="Genomic_DNA"/>
</dbReference>
<dbReference type="InterPro" id="IPR051396">
    <property type="entry name" value="Bact_Antivir_Def_Nuclease"/>
</dbReference>
<dbReference type="InterPro" id="IPR003959">
    <property type="entry name" value="ATPase_AAA_core"/>
</dbReference>
<dbReference type="HOGENOM" id="CLU_045089_0_0_11"/>
<dbReference type="OrthoDB" id="9815944at2"/>
<proteinExistence type="predicted"/>
<evidence type="ECO:0000259" key="1">
    <source>
        <dbReference type="Pfam" id="PF13304"/>
    </source>
</evidence>
<protein>
    <submittedName>
        <fullName evidence="2">AAA domain</fullName>
    </submittedName>
</protein>
<reference evidence="2 3" key="1">
    <citation type="journal article" date="2015" name="Genome Announc.">
        <title>Complete Genome Sequence and Annotation of Corynebacterium singulare DSM 44357, Isolated from a Human Semen Specimen.</title>
        <authorList>
            <person name="Merten M."/>
            <person name="Brinkrolf K."/>
            <person name="Albersmeier A."/>
            <person name="Kutter Y."/>
            <person name="Ruckert C."/>
            <person name="Tauch A."/>
        </authorList>
    </citation>
    <scope>NUCLEOTIDE SEQUENCE [LARGE SCALE GENOMIC DNA]</scope>
    <source>
        <strain evidence="2">IBS B52218</strain>
    </source>
</reference>
<sequence>MARYPIRRLEAQSFGPFREIDVEFSPKLNIVVGDNSSGKSFFLKLLYTAAKTVKDSDNLTKKEFNSALASKLMGVYRPDALGRLTRRTKGAARANVDITFAGVKQRLSWNFSSRSKSEVSTESLPQISKEDFEDEPIYLPTHELLSLSASFLSFFENYEVDFDETWRDTLLLLHQPALRGPRVAEASKLVSPFSKLLSDGSVVENNGRFYLKQPGIGNLEAPLVAEGHRKLAMLVRLIANGALLNSGYLFWDEPEANLNPASQKAIAHALRALAAAGTQVFVVTHSVFLLRELQMSENKAEDTRYVGLSRDSGDASDAEVVVQSAPELDDLDVIAALDAEVEQAERYLSW</sequence>
<dbReference type="GO" id="GO:0005524">
    <property type="term" value="F:ATP binding"/>
    <property type="evidence" value="ECO:0007669"/>
    <property type="project" value="InterPro"/>
</dbReference>
<organism evidence="2 3">
    <name type="scientific">Corynebacterium singulare</name>
    <dbReference type="NCBI Taxonomy" id="161899"/>
    <lineage>
        <taxon>Bacteria</taxon>
        <taxon>Bacillati</taxon>
        <taxon>Actinomycetota</taxon>
        <taxon>Actinomycetes</taxon>
        <taxon>Mycobacteriales</taxon>
        <taxon>Corynebacteriaceae</taxon>
        <taxon>Corynebacterium</taxon>
    </lineage>
</organism>
<dbReference type="SUPFAM" id="SSF52540">
    <property type="entry name" value="P-loop containing nucleoside triphosphate hydrolases"/>
    <property type="match status" value="1"/>
</dbReference>
<dbReference type="Pfam" id="PF13304">
    <property type="entry name" value="AAA_21"/>
    <property type="match status" value="1"/>
</dbReference>
<feature type="domain" description="ATPase AAA-type core" evidence="1">
    <location>
        <begin position="60"/>
        <end position="290"/>
    </location>
</feature>
<dbReference type="RefSeq" id="WP_042529642.1">
    <property type="nucleotide sequence ID" value="NZ_CP010827.1"/>
</dbReference>
<dbReference type="PANTHER" id="PTHR43581:SF2">
    <property type="entry name" value="EXCINUCLEASE ATPASE SUBUNIT"/>
    <property type="match status" value="1"/>
</dbReference>